<keyword evidence="7" id="KW-0472">Membrane</keyword>
<dbReference type="PANTHER" id="PTHR15415:SF7">
    <property type="entry name" value="MICOS COMPLEX SUBUNIT MIC60"/>
    <property type="match status" value="1"/>
</dbReference>
<comment type="similarity">
    <text evidence="2">Belongs to the MICOS complex subunit Mic60 family.</text>
</comment>
<keyword evidence="6" id="KW-0496">Mitochondrion</keyword>
<evidence type="ECO:0000256" key="6">
    <source>
        <dbReference type="ARBA" id="ARBA00023128"/>
    </source>
</evidence>
<comment type="subcellular location">
    <subcellularLocation>
        <location evidence="1">Mitochondrion inner membrane</location>
    </subcellularLocation>
</comment>
<reference evidence="10 11" key="1">
    <citation type="submission" date="2024-10" db="EMBL/GenBank/DDBJ databases">
        <title>Updated reference genomes for cyclostephanoid diatoms.</title>
        <authorList>
            <person name="Roberts W.R."/>
            <person name="Alverson A.J."/>
        </authorList>
    </citation>
    <scope>NUCLEOTIDE SEQUENCE [LARGE SCALE GENOMIC DNA]</scope>
    <source>
        <strain evidence="10 11">AJA232-27</strain>
    </source>
</reference>
<keyword evidence="8" id="KW-0175">Coiled coil</keyword>
<keyword evidence="4" id="KW-0999">Mitochondrion inner membrane</keyword>
<evidence type="ECO:0000256" key="5">
    <source>
        <dbReference type="ARBA" id="ARBA00022989"/>
    </source>
</evidence>
<name>A0ABD3MLC1_9STRA</name>
<keyword evidence="5" id="KW-1133">Transmembrane helix</keyword>
<comment type="caution">
    <text evidence="10">The sequence shown here is derived from an EMBL/GenBank/DDBJ whole genome shotgun (WGS) entry which is preliminary data.</text>
</comment>
<evidence type="ECO:0000256" key="7">
    <source>
        <dbReference type="ARBA" id="ARBA00023136"/>
    </source>
</evidence>
<gene>
    <name evidence="10" type="ORF">ACHAWU_009073</name>
</gene>
<evidence type="ECO:0008006" key="12">
    <source>
        <dbReference type="Google" id="ProtNLM"/>
    </source>
</evidence>
<evidence type="ECO:0000256" key="2">
    <source>
        <dbReference type="ARBA" id="ARBA00010877"/>
    </source>
</evidence>
<sequence length="672" mass="71904">MTTMLAAYRSTLLRRSAALTTAPPPLSSRYHRQLTTSTSPYKRSLSKTQLEGSKNVDTAKAPPVAAAATAAPLASAAAPSASVAAAGGGGGNKVAGAGGSGGGGALLPLLALGGVGLGGAYYNDLIPQEYLPDILKRVNDNVATTTIATKTDNKKVPAELREVVEEVSATATKEAPVSPIVSTPLVVESTNNVADVPKLAVKEIAAVEKEEEEEEVISLEHPENGNRVDIDKINTFYQTVNTGRAKEEEALNAASSAAAAAARATQYNESNETRSISTAAEAMSELQSTATLQNSQTLNAANAALRSDLDATYFTNLEQLSPSELRVRVIQLATEMADRTKWEAVRLKEFLSMKEKEVGDKYLEILQKQRLEYEALLAQKLRDQEDAITRQANAALAAKEENIQSLIKATNEARDAEMQEILANETKRITSELEWEYTQKLQNELAQLKQSHAAELEKHLTTMTNLQSKLSTLERRLELSLNYESGSKKAHRVSAAALALANKLEGGEGAAVELAALKGAVEGEEGVIASAVSMVPKSAEVGVPTVADLQVTFDESYKIGRQAAMVPEGRAGLHGQLLGMLFAKLSVPPSPDAVPSSEEEGSVTDGILSLARKYVQMGDLERAVEQLDRLKGQTAYVMNDWKSKAMDRVATERALKVIKLECALLNKDLVEP</sequence>
<evidence type="ECO:0000256" key="8">
    <source>
        <dbReference type="SAM" id="Coils"/>
    </source>
</evidence>
<dbReference type="GO" id="GO:0005743">
    <property type="term" value="C:mitochondrial inner membrane"/>
    <property type="evidence" value="ECO:0007669"/>
    <property type="project" value="UniProtKB-SubCell"/>
</dbReference>
<dbReference type="Proteomes" id="UP001530293">
    <property type="component" value="Unassembled WGS sequence"/>
</dbReference>
<evidence type="ECO:0000313" key="10">
    <source>
        <dbReference type="EMBL" id="KAL3763649.1"/>
    </source>
</evidence>
<evidence type="ECO:0000256" key="4">
    <source>
        <dbReference type="ARBA" id="ARBA00022792"/>
    </source>
</evidence>
<evidence type="ECO:0000256" key="3">
    <source>
        <dbReference type="ARBA" id="ARBA00022692"/>
    </source>
</evidence>
<dbReference type="PANTHER" id="PTHR15415">
    <property type="entry name" value="MITOFILIN"/>
    <property type="match status" value="1"/>
</dbReference>
<feature type="coiled-coil region" evidence="8">
    <location>
        <begin position="363"/>
        <end position="476"/>
    </location>
</feature>
<protein>
    <recommendedName>
        <fullName evidence="12">MICOS complex subunit MIC60</fullName>
    </recommendedName>
</protein>
<evidence type="ECO:0000256" key="1">
    <source>
        <dbReference type="ARBA" id="ARBA00004273"/>
    </source>
</evidence>
<feature type="compositionally biased region" description="Polar residues" evidence="9">
    <location>
        <begin position="33"/>
        <end position="56"/>
    </location>
</feature>
<accession>A0ABD3MLC1</accession>
<dbReference type="Pfam" id="PF09731">
    <property type="entry name" value="Mitofilin"/>
    <property type="match status" value="1"/>
</dbReference>
<evidence type="ECO:0000313" key="11">
    <source>
        <dbReference type="Proteomes" id="UP001530293"/>
    </source>
</evidence>
<dbReference type="AlphaFoldDB" id="A0ABD3MLC1"/>
<evidence type="ECO:0000256" key="9">
    <source>
        <dbReference type="SAM" id="MobiDB-lite"/>
    </source>
</evidence>
<keyword evidence="3" id="KW-0812">Transmembrane</keyword>
<dbReference type="EMBL" id="JALLBG020000118">
    <property type="protein sequence ID" value="KAL3763649.1"/>
    <property type="molecule type" value="Genomic_DNA"/>
</dbReference>
<dbReference type="InterPro" id="IPR019133">
    <property type="entry name" value="MIC60"/>
</dbReference>
<organism evidence="10 11">
    <name type="scientific">Discostella pseudostelligera</name>
    <dbReference type="NCBI Taxonomy" id="259834"/>
    <lineage>
        <taxon>Eukaryota</taxon>
        <taxon>Sar</taxon>
        <taxon>Stramenopiles</taxon>
        <taxon>Ochrophyta</taxon>
        <taxon>Bacillariophyta</taxon>
        <taxon>Coscinodiscophyceae</taxon>
        <taxon>Thalassiosirophycidae</taxon>
        <taxon>Stephanodiscales</taxon>
        <taxon>Stephanodiscaceae</taxon>
        <taxon>Discostella</taxon>
    </lineage>
</organism>
<proteinExistence type="inferred from homology"/>
<feature type="region of interest" description="Disordered" evidence="9">
    <location>
        <begin position="19"/>
        <end position="57"/>
    </location>
</feature>
<keyword evidence="11" id="KW-1185">Reference proteome</keyword>